<dbReference type="GO" id="GO:0055085">
    <property type="term" value="P:transmembrane transport"/>
    <property type="evidence" value="ECO:0007669"/>
    <property type="project" value="InterPro"/>
</dbReference>
<dbReference type="InterPro" id="IPR018389">
    <property type="entry name" value="DctP_fam"/>
</dbReference>
<evidence type="ECO:0000256" key="2">
    <source>
        <dbReference type="ARBA" id="ARBA00022448"/>
    </source>
</evidence>
<dbReference type="Proteomes" id="UP000026714">
    <property type="component" value="Unassembled WGS sequence"/>
</dbReference>
<comment type="similarity">
    <text evidence="1">Belongs to the bacterial solute-binding protein 7 family.</text>
</comment>
<accession>A0A059KNG1</accession>
<reference evidence="5 6" key="1">
    <citation type="journal article" date="2014" name="FEMS Microbiol. Ecol.">
        <title>Sphaerotilus natans encrusted with nanoball-shaped Fe(III) oxide minerals formed by nitrate-reducing mixotrophic Fe(II) oxidation.</title>
        <authorList>
            <person name="Park S."/>
            <person name="Kim D.H."/>
            <person name="Lee J.H."/>
            <person name="Hur H.G."/>
        </authorList>
    </citation>
    <scope>NUCLEOTIDE SEQUENCE [LARGE SCALE GENOMIC DNA]</scope>
    <source>
        <strain evidence="5 6">DSM 6575</strain>
    </source>
</reference>
<dbReference type="Gene3D" id="3.40.190.170">
    <property type="entry name" value="Bacterial extracellular solute-binding protein, family 7"/>
    <property type="match status" value="1"/>
</dbReference>
<feature type="signal peptide" evidence="4">
    <location>
        <begin position="1"/>
        <end position="29"/>
    </location>
</feature>
<name>A0A059KNG1_9BURK</name>
<dbReference type="InterPro" id="IPR038404">
    <property type="entry name" value="TRAP_DctP_sf"/>
</dbReference>
<feature type="chain" id="PRO_5001576051" evidence="4">
    <location>
        <begin position="30"/>
        <end position="343"/>
    </location>
</feature>
<dbReference type="NCBIfam" id="TIGR00787">
    <property type="entry name" value="dctP"/>
    <property type="match status" value="1"/>
</dbReference>
<dbReference type="InterPro" id="IPR004682">
    <property type="entry name" value="TRAP_DctP"/>
</dbReference>
<dbReference type="PANTHER" id="PTHR33376:SF7">
    <property type="entry name" value="C4-DICARBOXYLATE-BINDING PROTEIN DCTB"/>
    <property type="match status" value="1"/>
</dbReference>
<gene>
    <name evidence="5" type="ORF">X805_16680</name>
</gene>
<dbReference type="PATRIC" id="fig|1286631.3.peg.1641"/>
<proteinExistence type="inferred from homology"/>
<dbReference type="NCBIfam" id="NF037995">
    <property type="entry name" value="TRAP_S1"/>
    <property type="match status" value="1"/>
</dbReference>
<keyword evidence="3 4" id="KW-0732">Signal</keyword>
<dbReference type="AlphaFoldDB" id="A0A059KNG1"/>
<dbReference type="STRING" id="34103.SAMN05421778_12027"/>
<dbReference type="eggNOG" id="COG1638">
    <property type="taxonomic scope" value="Bacteria"/>
</dbReference>
<keyword evidence="2" id="KW-0813">Transport</keyword>
<comment type="caution">
    <text evidence="5">The sequence shown here is derived from an EMBL/GenBank/DDBJ whole genome shotgun (WGS) entry which is preliminary data.</text>
</comment>
<dbReference type="CDD" id="cd13679">
    <property type="entry name" value="PBP2_TRAP_YiaO_like"/>
    <property type="match status" value="1"/>
</dbReference>
<dbReference type="RefSeq" id="WP_037480508.1">
    <property type="nucleotide sequence ID" value="NZ_AZRA01000041.1"/>
</dbReference>
<dbReference type="PIRSF" id="PIRSF006470">
    <property type="entry name" value="DctB"/>
    <property type="match status" value="1"/>
</dbReference>
<dbReference type="PANTHER" id="PTHR33376">
    <property type="match status" value="1"/>
</dbReference>
<sequence length="343" mass="37607">MTFFPSRLRRVAGAVLALGALGLSAAAPAQPLPERTLRLGHGIAEDHPLGQGAKRFAERVDKATGGRTKVKVYPATQLGSETQMLSALRGGVQEMLITSSAPVATLSKPFLLFDLPFLLDNEREADALLDGPVGQRLLDGLDDKSLVGLCYWENGFRHVTNSRRAVTKADDLSGLKLRVMQNPVYIDSFKALGANAVPMPFTELYSAMETRAIDAQENPVAIIAASKFYEVQKHVTLTKHAYAPYVVLVSRAFWDKLQPTERDGLRGACREARDFQRTLIRQQTVQQLDMLRKSGMTVSELAPGEADKLRARVKPVVERYVQEIGTSLVADAQRAVVAARTQP</sequence>
<dbReference type="Pfam" id="PF03480">
    <property type="entry name" value="DctP"/>
    <property type="match status" value="1"/>
</dbReference>
<evidence type="ECO:0000313" key="6">
    <source>
        <dbReference type="Proteomes" id="UP000026714"/>
    </source>
</evidence>
<dbReference type="GO" id="GO:0030288">
    <property type="term" value="C:outer membrane-bounded periplasmic space"/>
    <property type="evidence" value="ECO:0007669"/>
    <property type="project" value="InterPro"/>
</dbReference>
<protein>
    <submittedName>
        <fullName evidence="5">TRAP dicarboxylate transporter subunit DctP</fullName>
    </submittedName>
</protein>
<organism evidence="5 6">
    <name type="scientific">Sphaerotilus natans subsp. natans DSM 6575</name>
    <dbReference type="NCBI Taxonomy" id="1286631"/>
    <lineage>
        <taxon>Bacteria</taxon>
        <taxon>Pseudomonadati</taxon>
        <taxon>Pseudomonadota</taxon>
        <taxon>Betaproteobacteria</taxon>
        <taxon>Burkholderiales</taxon>
        <taxon>Sphaerotilaceae</taxon>
        <taxon>Sphaerotilus</taxon>
    </lineage>
</organism>
<evidence type="ECO:0000256" key="4">
    <source>
        <dbReference type="SAM" id="SignalP"/>
    </source>
</evidence>
<dbReference type="EMBL" id="AZRA01000041">
    <property type="protein sequence ID" value="KDB52754.1"/>
    <property type="molecule type" value="Genomic_DNA"/>
</dbReference>
<keyword evidence="6" id="KW-1185">Reference proteome</keyword>
<evidence type="ECO:0000313" key="5">
    <source>
        <dbReference type="EMBL" id="KDB52754.1"/>
    </source>
</evidence>
<evidence type="ECO:0000256" key="1">
    <source>
        <dbReference type="ARBA" id="ARBA00009023"/>
    </source>
</evidence>
<evidence type="ECO:0000256" key="3">
    <source>
        <dbReference type="ARBA" id="ARBA00022729"/>
    </source>
</evidence>